<dbReference type="GO" id="GO:0008237">
    <property type="term" value="F:metallopeptidase activity"/>
    <property type="evidence" value="ECO:0007669"/>
    <property type="project" value="InterPro"/>
</dbReference>
<dbReference type="Pfam" id="PF17162">
    <property type="entry name" value="DUF5118"/>
    <property type="match status" value="1"/>
</dbReference>
<keyword evidence="6" id="KW-1185">Reference proteome</keyword>
<reference evidence="5 6" key="1">
    <citation type="submission" date="2018-09" db="EMBL/GenBank/DDBJ databases">
        <title>Genomic Encyclopedia of Archaeal and Bacterial Type Strains, Phase II (KMG-II): from individual species to whole genera.</title>
        <authorList>
            <person name="Goeker M."/>
        </authorList>
    </citation>
    <scope>NUCLEOTIDE SEQUENCE [LARGE SCALE GENOMIC DNA]</scope>
    <source>
        <strain evidence="5 6">DSM 21950</strain>
    </source>
</reference>
<proteinExistence type="predicted"/>
<evidence type="ECO:0000259" key="4">
    <source>
        <dbReference type="Pfam" id="PF17162"/>
    </source>
</evidence>
<evidence type="ECO:0000313" key="6">
    <source>
        <dbReference type="Proteomes" id="UP000284531"/>
    </source>
</evidence>
<dbReference type="CDD" id="cd04276">
    <property type="entry name" value="ZnMc_MMP_like_2"/>
    <property type="match status" value="1"/>
</dbReference>
<organism evidence="5 6">
    <name type="scientific">Marinifilum flexuosum</name>
    <dbReference type="NCBI Taxonomy" id="1117708"/>
    <lineage>
        <taxon>Bacteria</taxon>
        <taxon>Pseudomonadati</taxon>
        <taxon>Bacteroidota</taxon>
        <taxon>Bacteroidia</taxon>
        <taxon>Marinilabiliales</taxon>
        <taxon>Marinifilaceae</taxon>
    </lineage>
</organism>
<feature type="region of interest" description="Disordered" evidence="1">
    <location>
        <begin position="564"/>
        <end position="584"/>
    </location>
</feature>
<feature type="compositionally biased region" description="Polar residues" evidence="1">
    <location>
        <begin position="565"/>
        <end position="579"/>
    </location>
</feature>
<gene>
    <name evidence="5" type="ORF">BXY64_3426</name>
</gene>
<dbReference type="InterPro" id="IPR024079">
    <property type="entry name" value="MetalloPept_cat_dom_sf"/>
</dbReference>
<feature type="domain" description="DUF5118" evidence="4">
    <location>
        <begin position="69"/>
        <end position="117"/>
    </location>
</feature>
<dbReference type="InterPro" id="IPR033413">
    <property type="entry name" value="DUF5117"/>
</dbReference>
<accession>A0A419WSZ5</accession>
<dbReference type="Proteomes" id="UP000284531">
    <property type="component" value="Unassembled WGS sequence"/>
</dbReference>
<dbReference type="AlphaFoldDB" id="A0A419WSZ5"/>
<name>A0A419WSZ5_9BACT</name>
<dbReference type="PANTHER" id="PTHR38478">
    <property type="entry name" value="PEPTIDASE M1A AND M12B"/>
    <property type="match status" value="1"/>
</dbReference>
<dbReference type="Pfam" id="PF17148">
    <property type="entry name" value="DUF5117"/>
    <property type="match status" value="1"/>
</dbReference>
<dbReference type="InterPro" id="IPR032534">
    <property type="entry name" value="EcxA_zinc-bd"/>
</dbReference>
<sequence length="900" mass="102559">MNLNTITPTKSIGKLMIIACILGGMHANSLASEIHSTSPEDGIFNFWKKKKKETKVDSTTSSKSKSDLKAYGEVITSDAHTKQGVINIHRVKKDYYFEIADSLMGRDFLLVNKISKVPSQVNELGLNKGINYQNLLIRFEADTLEEKIWVKTYHPYYEGKEGDAITQSVKDNYIPSVREAFELACVGKDSTSYVFKVNKVFDGSEKSLNDLFGVLGMPGSAIKSLSKISAAKSFPENVIMKSLLTTKAEGITVSIEVTSNIVLLAEEPMKPRFADRRIGYFTTKHFYYKDDQQAVENREFVNRWRLEPKKEDVEKYLAGELVEPKKQIVYYIDPSTPPQWRQAIKDGITDWQAAFEQAGFKNAIIAKDAPVDDPDFDGDDVRFSMITYAASSQANAMGPSVVDPRSGEIIEADVIWWHNVMTALHSWIRIQTGSIDPKARDNKFTDEHMAHAIRFVSSHEIGHTLGLMHNMGASYAFPVDSLRSKTFTKRMGGTAPSIMDYARFNYVAQPNDGVKNITPQIGVYDKYAIAWAYRWIDKNTPWDELQVLGNMIRKHENDPLYHYGPQQSGKNTIDPSAQSEDLGDNSMKAGRYGLKNLKRIVPEVEKWTYEEGVSYEKAGKMMMGVIGQWFTYANHVIANIGGIYLDQPVYGENKAAYAHVEKAKQKDAVQYIIDEVVKNPEWITNAEIYKKTYPIRESVIGNIEYAPTTLFRDLNSQLFFSILKDERLQRMLQNEAMNGKKAYSVTEMMKDLHNGVFAKTIKRQKLDVFTRQMQKNFVDNLIITHNKTMVKTTKKTLHDNHNHCGCGHHNRMPMLCDYAVKSKDMFDNGSEVEDMESKYADRNIFYATSGRVSDVVSVKRGELMRIRDLLRNRVTIYDEATKFHYQDLLLRIEEALNIHR</sequence>
<evidence type="ECO:0000259" key="3">
    <source>
        <dbReference type="Pfam" id="PF17148"/>
    </source>
</evidence>
<dbReference type="SUPFAM" id="SSF55486">
    <property type="entry name" value="Metalloproteases ('zincins'), catalytic domain"/>
    <property type="match status" value="1"/>
</dbReference>
<evidence type="ECO:0000259" key="2">
    <source>
        <dbReference type="Pfam" id="PF16313"/>
    </source>
</evidence>
<feature type="domain" description="DUF5117" evidence="3">
    <location>
        <begin position="129"/>
        <end position="309"/>
    </location>
</feature>
<dbReference type="PANTHER" id="PTHR38478:SF1">
    <property type="entry name" value="ZINC DEPENDENT METALLOPROTEASE DOMAIN LIPOPROTEIN"/>
    <property type="match status" value="1"/>
</dbReference>
<evidence type="ECO:0000256" key="1">
    <source>
        <dbReference type="SAM" id="MobiDB-lite"/>
    </source>
</evidence>
<dbReference type="OrthoDB" id="9776599at2"/>
<dbReference type="InterPro" id="IPR034032">
    <property type="entry name" value="Zn_MMP-like_bac"/>
</dbReference>
<evidence type="ECO:0000313" key="5">
    <source>
        <dbReference type="EMBL" id="RKD98567.1"/>
    </source>
</evidence>
<protein>
    <submittedName>
        <fullName evidence="5">Uncharacterized protein DUF5118</fullName>
    </submittedName>
</protein>
<dbReference type="Gene3D" id="3.40.390.10">
    <property type="entry name" value="Collagenase (Catalytic Domain)"/>
    <property type="match status" value="1"/>
</dbReference>
<dbReference type="EMBL" id="RAPQ01000011">
    <property type="protein sequence ID" value="RKD98567.1"/>
    <property type="molecule type" value="Genomic_DNA"/>
</dbReference>
<dbReference type="Pfam" id="PF16313">
    <property type="entry name" value="DUF4953"/>
    <property type="match status" value="1"/>
</dbReference>
<dbReference type="InterPro" id="IPR033428">
    <property type="entry name" value="DUF5118"/>
</dbReference>
<dbReference type="RefSeq" id="WP_120241157.1">
    <property type="nucleotide sequence ID" value="NZ_RAPQ01000011.1"/>
</dbReference>
<feature type="domain" description="EcxA zinc-binding" evidence="2">
    <location>
        <begin position="442"/>
        <end position="761"/>
    </location>
</feature>
<comment type="caution">
    <text evidence="5">The sequence shown here is derived from an EMBL/GenBank/DDBJ whole genome shotgun (WGS) entry which is preliminary data.</text>
</comment>